<organism evidence="2 3">
    <name type="scientific">Kribbella aluminosa</name>
    <dbReference type="NCBI Taxonomy" id="416017"/>
    <lineage>
        <taxon>Bacteria</taxon>
        <taxon>Bacillati</taxon>
        <taxon>Actinomycetota</taxon>
        <taxon>Actinomycetes</taxon>
        <taxon>Propionibacteriales</taxon>
        <taxon>Kribbellaceae</taxon>
        <taxon>Kribbella</taxon>
    </lineage>
</organism>
<evidence type="ECO:0000256" key="1">
    <source>
        <dbReference type="SAM" id="MobiDB-lite"/>
    </source>
</evidence>
<protein>
    <recommendedName>
        <fullName evidence="4">Glyoxalase-like domain-containing protein</fullName>
    </recommendedName>
</protein>
<accession>A0ABS4UEU2</accession>
<comment type="caution">
    <text evidence="2">The sequence shown here is derived from an EMBL/GenBank/DDBJ whole genome shotgun (WGS) entry which is preliminary data.</text>
</comment>
<feature type="compositionally biased region" description="Polar residues" evidence="1">
    <location>
        <begin position="49"/>
        <end position="58"/>
    </location>
</feature>
<evidence type="ECO:0000313" key="3">
    <source>
        <dbReference type="Proteomes" id="UP000755585"/>
    </source>
</evidence>
<evidence type="ECO:0000313" key="2">
    <source>
        <dbReference type="EMBL" id="MBP2350133.1"/>
    </source>
</evidence>
<feature type="region of interest" description="Disordered" evidence="1">
    <location>
        <begin position="36"/>
        <end position="58"/>
    </location>
</feature>
<reference evidence="2 3" key="1">
    <citation type="submission" date="2021-03" db="EMBL/GenBank/DDBJ databases">
        <title>Sequencing the genomes of 1000 actinobacteria strains.</title>
        <authorList>
            <person name="Klenk H.-P."/>
        </authorList>
    </citation>
    <scope>NUCLEOTIDE SEQUENCE [LARGE SCALE GENOMIC DNA]</scope>
    <source>
        <strain evidence="2 3">DSM 18824</strain>
    </source>
</reference>
<dbReference type="Proteomes" id="UP000755585">
    <property type="component" value="Unassembled WGS sequence"/>
</dbReference>
<dbReference type="RefSeq" id="WP_209693223.1">
    <property type="nucleotide sequence ID" value="NZ_BAAAVU010000027.1"/>
</dbReference>
<sequence length="58" mass="6289">MDVKHRMIVFDAADIDVESAFWGAFLDGRVEEWAARGGRSGSTAGGHSVCSTLPTTYR</sequence>
<evidence type="ECO:0008006" key="4">
    <source>
        <dbReference type="Google" id="ProtNLM"/>
    </source>
</evidence>
<name>A0ABS4UEU2_9ACTN</name>
<keyword evidence="3" id="KW-1185">Reference proteome</keyword>
<dbReference type="EMBL" id="JAGINT010000001">
    <property type="protein sequence ID" value="MBP2350133.1"/>
    <property type="molecule type" value="Genomic_DNA"/>
</dbReference>
<gene>
    <name evidence="2" type="ORF">JOF29_001216</name>
</gene>
<proteinExistence type="predicted"/>